<dbReference type="GO" id="GO:0005851">
    <property type="term" value="C:eukaryotic translation initiation factor 2B complex"/>
    <property type="evidence" value="ECO:0007669"/>
    <property type="project" value="TreeGrafter"/>
</dbReference>
<dbReference type="InterPro" id="IPR000649">
    <property type="entry name" value="IF-2B-related"/>
</dbReference>
<sequence>MDTEEHILNSKAEEAVQDLIKRLSRIPTLQTAQAAILTARTLLVVVTVSRVNVAAALRAVGRRITAACQDHLIVLNVIRRVLRMVREEKERGEGEGHGVMDVKLLVQAIDDYIADVELSAGLIAEQAVDHLHANEVVFAFGWSRSVEAFLREAAKTRRFEVIVAENAPDCDGREFARALVAKATEESRNLTVTLIPDSAIFAVMGRVHKAIISAHAVMADGSIVAPSGIHLVTLAARHFSVPVVVCVGSHKLTPLFPHNRDALHDLLSPAAVLRYEEHARLGPSNVYRPAHDIIPPGLLQLFVTNLGGFSPSYIYRLINDHYDDIDSDL</sequence>
<dbReference type="Pfam" id="PF01008">
    <property type="entry name" value="IF-2B"/>
    <property type="match status" value="1"/>
</dbReference>
<dbReference type="InterPro" id="IPR042529">
    <property type="entry name" value="IF_2B-like_C"/>
</dbReference>
<dbReference type="PANTHER" id="PTHR45859">
    <property type="entry name" value="TRANSLATION INITIATION FACTOR EIF-2B SUBUNIT BETA"/>
    <property type="match status" value="1"/>
</dbReference>
<dbReference type="GO" id="GO:0005085">
    <property type="term" value="F:guanyl-nucleotide exchange factor activity"/>
    <property type="evidence" value="ECO:0007669"/>
    <property type="project" value="TreeGrafter"/>
</dbReference>
<keyword evidence="4" id="KW-0396">Initiation factor</keyword>
<evidence type="ECO:0000256" key="5">
    <source>
        <dbReference type="ARBA" id="ARBA00022917"/>
    </source>
</evidence>
<comment type="subunit">
    <text evidence="8">Component of the translation initiation factor 2B (eIF2B) complex which is a heterodecamer of two sets of five different subunits: alpha, beta, gamma, delta and epsilon. Subunits alpha, beta and delta comprise a regulatory subcomplex and subunits epsilon and gamma comprise a catalytic subcomplex. Within the complex, the hexameric regulatory complex resides at the center, with the two heterodimeric catalytic subcomplexes bound on opposite sides.</text>
</comment>
<evidence type="ECO:0000313" key="10">
    <source>
        <dbReference type="EMBL" id="CAD9235075.1"/>
    </source>
</evidence>
<evidence type="ECO:0000256" key="1">
    <source>
        <dbReference type="ARBA" id="ARBA00004514"/>
    </source>
</evidence>
<evidence type="ECO:0000256" key="8">
    <source>
        <dbReference type="ARBA" id="ARBA00046432"/>
    </source>
</evidence>
<comment type="subcellular location">
    <subcellularLocation>
        <location evidence="1">Cytoplasm</location>
        <location evidence="1">Cytosol</location>
    </subcellularLocation>
</comment>
<evidence type="ECO:0000256" key="4">
    <source>
        <dbReference type="ARBA" id="ARBA00022540"/>
    </source>
</evidence>
<evidence type="ECO:0000256" key="6">
    <source>
        <dbReference type="ARBA" id="ARBA00044122"/>
    </source>
</evidence>
<keyword evidence="5" id="KW-0648">Protein biosynthesis</keyword>
<dbReference type="SUPFAM" id="SSF100950">
    <property type="entry name" value="NagB/RpiA/CoA transferase-like"/>
    <property type="match status" value="1"/>
</dbReference>
<name>A0A7S1XEX6_9RHOD</name>
<accession>A0A7S1XEX6</accession>
<protein>
    <recommendedName>
        <fullName evidence="6">Translation initiation factor eIF2B subunit beta</fullName>
    </recommendedName>
    <alternativeName>
        <fullName evidence="7">eIF2B GDP-GTP exchange factor subunit beta</fullName>
    </alternativeName>
</protein>
<comment type="similarity">
    <text evidence="2 9">Belongs to the eIF-2B alpha/beta/delta subunits family.</text>
</comment>
<evidence type="ECO:0000256" key="3">
    <source>
        <dbReference type="ARBA" id="ARBA00022490"/>
    </source>
</evidence>
<dbReference type="Gene3D" id="3.40.50.10470">
    <property type="entry name" value="Translation initiation factor eif-2b, domain 2"/>
    <property type="match status" value="1"/>
</dbReference>
<gene>
    <name evidence="10" type="ORF">CCAE0312_LOCUS7165</name>
</gene>
<evidence type="ECO:0000256" key="9">
    <source>
        <dbReference type="RuleBase" id="RU003814"/>
    </source>
</evidence>
<proteinExistence type="inferred from homology"/>
<dbReference type="GO" id="GO:0005829">
    <property type="term" value="C:cytosol"/>
    <property type="evidence" value="ECO:0007669"/>
    <property type="project" value="UniProtKB-SubCell"/>
</dbReference>
<keyword evidence="3" id="KW-0963">Cytoplasm</keyword>
<organism evidence="10">
    <name type="scientific">Compsopogon caeruleus</name>
    <dbReference type="NCBI Taxonomy" id="31354"/>
    <lineage>
        <taxon>Eukaryota</taxon>
        <taxon>Rhodophyta</taxon>
        <taxon>Compsopogonophyceae</taxon>
        <taxon>Compsopogonales</taxon>
        <taxon>Compsopogonaceae</taxon>
        <taxon>Compsopogon</taxon>
    </lineage>
</organism>
<dbReference type="EMBL" id="HBGH01012792">
    <property type="protein sequence ID" value="CAD9235075.1"/>
    <property type="molecule type" value="Transcribed_RNA"/>
</dbReference>
<evidence type="ECO:0000256" key="2">
    <source>
        <dbReference type="ARBA" id="ARBA00007251"/>
    </source>
</evidence>
<dbReference type="GO" id="GO:0003743">
    <property type="term" value="F:translation initiation factor activity"/>
    <property type="evidence" value="ECO:0007669"/>
    <property type="project" value="UniProtKB-KW"/>
</dbReference>
<evidence type="ECO:0000256" key="7">
    <source>
        <dbReference type="ARBA" id="ARBA00044228"/>
    </source>
</evidence>
<dbReference type="InterPro" id="IPR051855">
    <property type="entry name" value="eIF2B_beta_subunit"/>
</dbReference>
<reference evidence="10" key="1">
    <citation type="submission" date="2021-01" db="EMBL/GenBank/DDBJ databases">
        <authorList>
            <person name="Corre E."/>
            <person name="Pelletier E."/>
            <person name="Niang G."/>
            <person name="Scheremetjew M."/>
            <person name="Finn R."/>
            <person name="Kale V."/>
            <person name="Holt S."/>
            <person name="Cochrane G."/>
            <person name="Meng A."/>
            <person name="Brown T."/>
            <person name="Cohen L."/>
        </authorList>
    </citation>
    <scope>NUCLEOTIDE SEQUENCE</scope>
    <source>
        <strain evidence="10">SAG 36.94</strain>
    </source>
</reference>
<dbReference type="InterPro" id="IPR037171">
    <property type="entry name" value="NagB/RpiA_transferase-like"/>
</dbReference>
<dbReference type="AlphaFoldDB" id="A0A7S1XEX6"/>
<dbReference type="PANTHER" id="PTHR45859:SF1">
    <property type="entry name" value="TRANSLATION INITIATION FACTOR EIF-2B SUBUNIT BETA"/>
    <property type="match status" value="1"/>
</dbReference>